<keyword evidence="5" id="KW-0997">Cell inner membrane</keyword>
<feature type="region of interest" description="Disordered" evidence="11">
    <location>
        <begin position="383"/>
        <end position="420"/>
    </location>
</feature>
<gene>
    <name evidence="14" type="ORF">GCM10009105_12470</name>
</gene>
<evidence type="ECO:0000256" key="1">
    <source>
        <dbReference type="ARBA" id="ARBA00002962"/>
    </source>
</evidence>
<evidence type="ECO:0000259" key="13">
    <source>
        <dbReference type="Pfam" id="PF07219"/>
    </source>
</evidence>
<evidence type="ECO:0000256" key="10">
    <source>
        <dbReference type="PROSITE-ProRule" id="PRU00339"/>
    </source>
</evidence>
<feature type="domain" description="HemY N-terminal" evidence="13">
    <location>
        <begin position="29"/>
        <end position="128"/>
    </location>
</feature>
<dbReference type="EMBL" id="BAAAEU010000006">
    <property type="protein sequence ID" value="GAA0710907.1"/>
    <property type="molecule type" value="Genomic_DNA"/>
</dbReference>
<evidence type="ECO:0000256" key="7">
    <source>
        <dbReference type="ARBA" id="ARBA00022989"/>
    </source>
</evidence>
<evidence type="ECO:0000313" key="15">
    <source>
        <dbReference type="Proteomes" id="UP001501523"/>
    </source>
</evidence>
<proteinExistence type="predicted"/>
<evidence type="ECO:0000256" key="11">
    <source>
        <dbReference type="SAM" id="MobiDB-lite"/>
    </source>
</evidence>
<evidence type="ECO:0000256" key="8">
    <source>
        <dbReference type="ARBA" id="ARBA00023136"/>
    </source>
</evidence>
<evidence type="ECO:0000256" key="6">
    <source>
        <dbReference type="ARBA" id="ARBA00022692"/>
    </source>
</evidence>
<dbReference type="RefSeq" id="WP_343788285.1">
    <property type="nucleotide sequence ID" value="NZ_BAAAEU010000006.1"/>
</dbReference>
<comment type="caution">
    <text evidence="14">The sequence shown here is derived from an EMBL/GenBank/DDBJ whole genome shotgun (WGS) entry which is preliminary data.</text>
</comment>
<keyword evidence="7 12" id="KW-1133">Transmembrane helix</keyword>
<evidence type="ECO:0000256" key="2">
    <source>
        <dbReference type="ARBA" id="ARBA00004429"/>
    </source>
</evidence>
<evidence type="ECO:0000256" key="12">
    <source>
        <dbReference type="SAM" id="Phobius"/>
    </source>
</evidence>
<dbReference type="InterPro" id="IPR005254">
    <property type="entry name" value="Heme_biosyn_assoc_TPR_pro"/>
</dbReference>
<reference evidence="14 15" key="1">
    <citation type="journal article" date="2019" name="Int. J. Syst. Evol. Microbiol.">
        <title>The Global Catalogue of Microorganisms (GCM) 10K type strain sequencing project: providing services to taxonomists for standard genome sequencing and annotation.</title>
        <authorList>
            <consortium name="The Broad Institute Genomics Platform"/>
            <consortium name="The Broad Institute Genome Sequencing Center for Infectious Disease"/>
            <person name="Wu L."/>
            <person name="Ma J."/>
        </authorList>
    </citation>
    <scope>NUCLEOTIDE SEQUENCE [LARGE SCALE GENOMIC DNA]</scope>
    <source>
        <strain evidence="14 15">JCM 15421</strain>
    </source>
</reference>
<dbReference type="InterPro" id="IPR011990">
    <property type="entry name" value="TPR-like_helical_dom_sf"/>
</dbReference>
<keyword evidence="6 12" id="KW-0812">Transmembrane</keyword>
<dbReference type="Proteomes" id="UP001501523">
    <property type="component" value="Unassembled WGS sequence"/>
</dbReference>
<dbReference type="InterPro" id="IPR010817">
    <property type="entry name" value="HemY_N"/>
</dbReference>
<sequence length="420" mass="45225">MKLWRTVLLLLIVAVAAAFAWHWLAADPGYLQLRIRQTTIETSVVVAVAFLLLLWAAITACWWLLRWPFRAWGRTVKRRGRERLAGGLTAFSEGEYAQAERDLAKAANHEAFRTPALLVLARAAHERGAPDRARQALDEVGDSGHRAAEAMRARFLIEGGRNAEALALLKKGAAANNLSARGWRLLIDAALATGDTRAALDALPALARSQSLTPDTQAALETRVLAAALAGAPDATRLNALWSGASRAQRRRPELVAAFARRAAALGQTLAAMDEIESAQRREWSDELATAYGELGSAEVPARARKAEGWLAVAPNSPALLTALGRLYGQQSQWPQAEESLERALGLAESPAAWEALGDCRKGEGDLASANTAYANALRLARGEPTTPIGPRQPRGAVDTHPLAFEERSEHGVPRLPGVK</sequence>
<evidence type="ECO:0000256" key="4">
    <source>
        <dbReference type="ARBA" id="ARBA00022475"/>
    </source>
</evidence>
<evidence type="ECO:0000256" key="9">
    <source>
        <dbReference type="ARBA" id="ARBA00023244"/>
    </source>
</evidence>
<dbReference type="Pfam" id="PF07219">
    <property type="entry name" value="HemY_N"/>
    <property type="match status" value="1"/>
</dbReference>
<dbReference type="Gene3D" id="1.25.40.10">
    <property type="entry name" value="Tetratricopeptide repeat domain"/>
    <property type="match status" value="2"/>
</dbReference>
<keyword evidence="10" id="KW-0802">TPR repeat</keyword>
<dbReference type="SUPFAM" id="SSF48452">
    <property type="entry name" value="TPR-like"/>
    <property type="match status" value="1"/>
</dbReference>
<protein>
    <recommendedName>
        <fullName evidence="13">HemY N-terminal domain-containing protein</fullName>
    </recommendedName>
</protein>
<evidence type="ECO:0000313" key="14">
    <source>
        <dbReference type="EMBL" id="GAA0710907.1"/>
    </source>
</evidence>
<keyword evidence="15" id="KW-1185">Reference proteome</keyword>
<comment type="subcellular location">
    <subcellularLocation>
        <location evidence="2">Cell inner membrane</location>
        <topology evidence="2">Multi-pass membrane protein</topology>
    </subcellularLocation>
</comment>
<keyword evidence="8 12" id="KW-0472">Membrane</keyword>
<dbReference type="PROSITE" id="PS50005">
    <property type="entry name" value="TPR"/>
    <property type="match status" value="1"/>
</dbReference>
<comment type="function">
    <text evidence="1">Involved in a late step of protoheme IX synthesis.</text>
</comment>
<dbReference type="InterPro" id="IPR019734">
    <property type="entry name" value="TPR_rpt"/>
</dbReference>
<evidence type="ECO:0000256" key="5">
    <source>
        <dbReference type="ARBA" id="ARBA00022519"/>
    </source>
</evidence>
<feature type="compositionally biased region" description="Basic and acidic residues" evidence="11">
    <location>
        <begin position="404"/>
        <end position="413"/>
    </location>
</feature>
<evidence type="ECO:0000256" key="3">
    <source>
        <dbReference type="ARBA" id="ARBA00004744"/>
    </source>
</evidence>
<name>A0ABN1IEX4_9GAMM</name>
<organism evidence="14 15">
    <name type="scientific">Dokdonella soli</name>
    <dbReference type="NCBI Taxonomy" id="529810"/>
    <lineage>
        <taxon>Bacteria</taxon>
        <taxon>Pseudomonadati</taxon>
        <taxon>Pseudomonadota</taxon>
        <taxon>Gammaproteobacteria</taxon>
        <taxon>Lysobacterales</taxon>
        <taxon>Rhodanobacteraceae</taxon>
        <taxon>Dokdonella</taxon>
    </lineage>
</organism>
<feature type="repeat" description="TPR" evidence="10">
    <location>
        <begin position="318"/>
        <end position="351"/>
    </location>
</feature>
<feature type="transmembrane region" description="Helical" evidence="12">
    <location>
        <begin position="44"/>
        <end position="65"/>
    </location>
</feature>
<keyword evidence="4" id="KW-1003">Cell membrane</keyword>
<dbReference type="NCBIfam" id="TIGR00540">
    <property type="entry name" value="TPR_hemY_coli"/>
    <property type="match status" value="1"/>
</dbReference>
<accession>A0ABN1IEX4</accession>
<keyword evidence="9" id="KW-0627">Porphyrin biosynthesis</keyword>
<comment type="pathway">
    <text evidence="3">Porphyrin-containing compound metabolism; protoheme biosynthesis.</text>
</comment>